<dbReference type="EMBL" id="ML735314">
    <property type="protein sequence ID" value="KAE8386295.1"/>
    <property type="molecule type" value="Genomic_DNA"/>
</dbReference>
<organism evidence="3">
    <name type="scientific">Petromyces alliaceus</name>
    <name type="common">Aspergillus alliaceus</name>
    <dbReference type="NCBI Taxonomy" id="209559"/>
    <lineage>
        <taxon>Eukaryota</taxon>
        <taxon>Fungi</taxon>
        <taxon>Dikarya</taxon>
        <taxon>Ascomycota</taxon>
        <taxon>Pezizomycotina</taxon>
        <taxon>Eurotiomycetes</taxon>
        <taxon>Eurotiomycetidae</taxon>
        <taxon>Eurotiales</taxon>
        <taxon>Aspergillaceae</taxon>
        <taxon>Aspergillus</taxon>
        <taxon>Aspergillus subgen. Circumdati</taxon>
    </lineage>
</organism>
<gene>
    <name evidence="3" type="ORF">BDV23DRAFT_163505</name>
</gene>
<dbReference type="InterPro" id="IPR029058">
    <property type="entry name" value="AB_hydrolase_fold"/>
</dbReference>
<accession>A0A5N7BWT1</accession>
<keyword evidence="3" id="KW-0378">Hydrolase</keyword>
<sequence length="331" mass="37144">MPTLKSHTPKSTPHNHTYSYTHHHPSPSPSHSPPRPTILLLHGFPSTSYDWRHQIPHLTTLGYGILAPDLLGYGLTSKPTNLNAYKTKYMAAEIISLLDAEGLEKVHAVAHDTGCTLLSRMADYFPERLLSCAFLDVPYALPGVRFDLGVVNEMTKAVLGFERFGYVGFLAGKGAGEVLDRYADSFFSLFYPRDPELWVEHVGPTGAMERWLLENRRGGLAEYITEEERAMHQKLMVGHHDSALNWYRALVENINVEDEVEAQIEPVLSMPVLMLCARPSKLELPGLEEGMRRVAKNLVVRRVSTAGHWIQLEAREEVNGILGEFFEGVES</sequence>
<protein>
    <submittedName>
        <fullName evidence="3">Putative epoxide hydrolase</fullName>
    </submittedName>
</protein>
<dbReference type="Pfam" id="PF00561">
    <property type="entry name" value="Abhydrolase_1"/>
    <property type="match status" value="1"/>
</dbReference>
<dbReference type="AlphaFoldDB" id="A0A5N7BWT1"/>
<feature type="compositionally biased region" description="Low complexity" evidence="1">
    <location>
        <begin position="11"/>
        <end position="20"/>
    </location>
</feature>
<dbReference type="Gene3D" id="3.40.50.1820">
    <property type="entry name" value="alpha/beta hydrolase"/>
    <property type="match status" value="1"/>
</dbReference>
<dbReference type="PRINTS" id="PR00412">
    <property type="entry name" value="EPOXHYDRLASE"/>
</dbReference>
<name>A0A5N7BWT1_PETAA</name>
<dbReference type="Proteomes" id="UP000326877">
    <property type="component" value="Unassembled WGS sequence"/>
</dbReference>
<dbReference type="SUPFAM" id="SSF53474">
    <property type="entry name" value="alpha/beta-Hydrolases"/>
    <property type="match status" value="1"/>
</dbReference>
<dbReference type="GO" id="GO:0016020">
    <property type="term" value="C:membrane"/>
    <property type="evidence" value="ECO:0007669"/>
    <property type="project" value="TreeGrafter"/>
</dbReference>
<feature type="region of interest" description="Disordered" evidence="1">
    <location>
        <begin position="1"/>
        <end position="37"/>
    </location>
</feature>
<feature type="compositionally biased region" description="Polar residues" evidence="1">
    <location>
        <begin position="1"/>
        <end position="10"/>
    </location>
</feature>
<dbReference type="OrthoDB" id="284184at2759"/>
<evidence type="ECO:0000256" key="1">
    <source>
        <dbReference type="SAM" id="MobiDB-lite"/>
    </source>
</evidence>
<dbReference type="PANTHER" id="PTHR43798:SF33">
    <property type="entry name" value="HYDROLASE, PUTATIVE (AFU_ORTHOLOGUE AFUA_2G14860)-RELATED"/>
    <property type="match status" value="1"/>
</dbReference>
<evidence type="ECO:0000259" key="2">
    <source>
        <dbReference type="Pfam" id="PF00561"/>
    </source>
</evidence>
<dbReference type="GO" id="GO:0047372">
    <property type="term" value="F:monoacylglycerol lipase activity"/>
    <property type="evidence" value="ECO:0007669"/>
    <property type="project" value="TreeGrafter"/>
</dbReference>
<proteinExistence type="predicted"/>
<reference evidence="3" key="1">
    <citation type="submission" date="2019-04" db="EMBL/GenBank/DDBJ databases">
        <title>Friends and foes A comparative genomics studyof 23 Aspergillus species from section Flavi.</title>
        <authorList>
            <consortium name="DOE Joint Genome Institute"/>
            <person name="Kjaerbolling I."/>
            <person name="Vesth T."/>
            <person name="Frisvad J.C."/>
            <person name="Nybo J.L."/>
            <person name="Theobald S."/>
            <person name="Kildgaard S."/>
            <person name="Isbrandt T."/>
            <person name="Kuo A."/>
            <person name="Sato A."/>
            <person name="Lyhne E.K."/>
            <person name="Kogle M.E."/>
            <person name="Wiebenga A."/>
            <person name="Kun R.S."/>
            <person name="Lubbers R.J."/>
            <person name="Makela M.R."/>
            <person name="Barry K."/>
            <person name="Chovatia M."/>
            <person name="Clum A."/>
            <person name="Daum C."/>
            <person name="Haridas S."/>
            <person name="He G."/>
            <person name="LaButti K."/>
            <person name="Lipzen A."/>
            <person name="Mondo S."/>
            <person name="Riley R."/>
            <person name="Salamov A."/>
            <person name="Simmons B.A."/>
            <person name="Magnuson J.K."/>
            <person name="Henrissat B."/>
            <person name="Mortensen U.H."/>
            <person name="Larsen T.O."/>
            <person name="Devries R.P."/>
            <person name="Grigoriev I.V."/>
            <person name="Machida M."/>
            <person name="Baker S.E."/>
            <person name="Andersen M.R."/>
        </authorList>
    </citation>
    <scope>NUCLEOTIDE SEQUENCE [LARGE SCALE GENOMIC DNA]</scope>
    <source>
        <strain evidence="3">IBT 14317</strain>
    </source>
</reference>
<feature type="domain" description="AB hydrolase-1" evidence="2">
    <location>
        <begin position="36"/>
        <end position="313"/>
    </location>
</feature>
<dbReference type="InterPro" id="IPR000639">
    <property type="entry name" value="Epox_hydrolase-like"/>
</dbReference>
<dbReference type="InterPro" id="IPR000073">
    <property type="entry name" value="AB_hydrolase_1"/>
</dbReference>
<dbReference type="InterPro" id="IPR050266">
    <property type="entry name" value="AB_hydrolase_sf"/>
</dbReference>
<dbReference type="GO" id="GO:0046464">
    <property type="term" value="P:acylglycerol catabolic process"/>
    <property type="evidence" value="ECO:0007669"/>
    <property type="project" value="TreeGrafter"/>
</dbReference>
<feature type="compositionally biased region" description="Pro residues" evidence="1">
    <location>
        <begin position="26"/>
        <end position="36"/>
    </location>
</feature>
<dbReference type="PANTHER" id="PTHR43798">
    <property type="entry name" value="MONOACYLGLYCEROL LIPASE"/>
    <property type="match status" value="1"/>
</dbReference>
<evidence type="ECO:0000313" key="3">
    <source>
        <dbReference type="EMBL" id="KAE8386295.1"/>
    </source>
</evidence>